<evidence type="ECO:0000256" key="7">
    <source>
        <dbReference type="ARBA" id="ARBA00022989"/>
    </source>
</evidence>
<feature type="transmembrane region" description="Helical" evidence="19">
    <location>
        <begin position="23"/>
        <end position="42"/>
    </location>
</feature>
<keyword evidence="9 19" id="KW-0472">Membrane</keyword>
<feature type="transmembrane region" description="Helical" evidence="19">
    <location>
        <begin position="217"/>
        <end position="244"/>
    </location>
</feature>
<dbReference type="PANTHER" id="PTHR22943:SF20">
    <property type="entry name" value="SEVEN TM RECEPTOR"/>
    <property type="match status" value="1"/>
</dbReference>
<dbReference type="SUPFAM" id="SSF81321">
    <property type="entry name" value="Family A G protein-coupled receptor-like"/>
    <property type="match status" value="2"/>
</dbReference>
<evidence type="ECO:0000256" key="13">
    <source>
        <dbReference type="ARBA" id="ARBA00054965"/>
    </source>
</evidence>
<keyword evidence="3" id="KW-0145">Chemotaxis</keyword>
<gene>
    <name evidence="20" type="ORF">L5515_006190</name>
</gene>
<feature type="transmembrane region" description="Helical" evidence="19">
    <location>
        <begin position="269"/>
        <end position="297"/>
    </location>
</feature>
<evidence type="ECO:0000256" key="19">
    <source>
        <dbReference type="SAM" id="Phobius"/>
    </source>
</evidence>
<feature type="transmembrane region" description="Helical" evidence="19">
    <location>
        <begin position="49"/>
        <end position="75"/>
    </location>
</feature>
<comment type="subunit">
    <text evidence="15">Interacts with odr-4.</text>
</comment>
<evidence type="ECO:0000256" key="9">
    <source>
        <dbReference type="ARBA" id="ARBA00023136"/>
    </source>
</evidence>
<evidence type="ECO:0000313" key="21">
    <source>
        <dbReference type="Proteomes" id="UP000829354"/>
    </source>
</evidence>
<keyword evidence="11" id="KW-0325">Glycoprotein</keyword>
<dbReference type="AlphaFoldDB" id="A0AAE9EVC7"/>
<dbReference type="GO" id="GO:0007608">
    <property type="term" value="P:sensory perception of smell"/>
    <property type="evidence" value="ECO:0007669"/>
    <property type="project" value="UniProtKB-KW"/>
</dbReference>
<evidence type="ECO:0000256" key="10">
    <source>
        <dbReference type="ARBA" id="ARBA00023170"/>
    </source>
</evidence>
<dbReference type="GO" id="GO:0006935">
    <property type="term" value="P:chemotaxis"/>
    <property type="evidence" value="ECO:0007669"/>
    <property type="project" value="UniProtKB-KW"/>
</dbReference>
<keyword evidence="5 19" id="KW-0812">Transmembrane</keyword>
<organism evidence="20 21">
    <name type="scientific">Caenorhabditis briggsae</name>
    <dbReference type="NCBI Taxonomy" id="6238"/>
    <lineage>
        <taxon>Eukaryota</taxon>
        <taxon>Metazoa</taxon>
        <taxon>Ecdysozoa</taxon>
        <taxon>Nematoda</taxon>
        <taxon>Chromadorea</taxon>
        <taxon>Rhabditida</taxon>
        <taxon>Rhabditina</taxon>
        <taxon>Rhabditomorpha</taxon>
        <taxon>Rhabditoidea</taxon>
        <taxon>Rhabditidae</taxon>
        <taxon>Peloderinae</taxon>
        <taxon>Caenorhabditis</taxon>
    </lineage>
</organism>
<evidence type="ECO:0000256" key="11">
    <source>
        <dbReference type="ARBA" id="ARBA00023180"/>
    </source>
</evidence>
<accession>A0AAE9EVC7</accession>
<feature type="transmembrane region" description="Helical" evidence="19">
    <location>
        <begin position="95"/>
        <end position="114"/>
    </location>
</feature>
<evidence type="ECO:0000256" key="14">
    <source>
        <dbReference type="ARBA" id="ARBA00061678"/>
    </source>
</evidence>
<evidence type="ECO:0000256" key="17">
    <source>
        <dbReference type="ARBA" id="ARBA00078653"/>
    </source>
</evidence>
<sequence>MASSQQYKSLQTQLFYSLVTQTLIPVFLMHIPAFAMFILTFLEVDVGPLSGIVTVTIALFPAIDPLLTLIIVKSYRNAIQSYLCGETCSIDNSTTFLLIVYSYGSTFVIVVNVVDSYLGYGVLKVLISIYCGIFGSLLAIFSIQFIYRYWVVSGNEWIEICCGSIWGLAAYFPCAPRPKSDQYLRKSLLDEFNLTVEDNLYIAPYFYEKSENGTVEIYLPSFLSIVIDSILINISIATAFYFGFKCYSTLRNSKDMASSQQYKSLQTQLFYSLVTQTLIPVFLMHIPAFAMLILTFLEVDVGPLSGIVTVTIALFPAIDPLPTLIIVKSYRNAIQSYLVLFLNAIARCIAPGAISTHPSHVRTV</sequence>
<comment type="function">
    <text evidence="13">An odorant receptor which affects chemotaxis to the volatile odorant diacetyl. Specifies AWA neuronal cell fate via the odr-7 pathway.</text>
</comment>
<comment type="subcellular location">
    <subcellularLocation>
        <location evidence="1">Cell projection</location>
        <location evidence="1">Cilium membrane</location>
        <topology evidence="1">Multi-pass membrane protein</topology>
    </subcellularLocation>
</comment>
<evidence type="ECO:0000256" key="1">
    <source>
        <dbReference type="ARBA" id="ARBA00004272"/>
    </source>
</evidence>
<evidence type="ECO:0000256" key="18">
    <source>
        <dbReference type="ARBA" id="ARBA00082489"/>
    </source>
</evidence>
<dbReference type="PANTHER" id="PTHR22943">
    <property type="entry name" value="7-TRANSMEMBRANE DOMAIN RECEPTOR C.ELEGANS"/>
    <property type="match status" value="1"/>
</dbReference>
<proteinExistence type="inferred from homology"/>
<feature type="transmembrane region" description="Helical" evidence="19">
    <location>
        <begin position="303"/>
        <end position="327"/>
    </location>
</feature>
<evidence type="ECO:0000256" key="15">
    <source>
        <dbReference type="ARBA" id="ARBA00064300"/>
    </source>
</evidence>
<protein>
    <recommendedName>
        <fullName evidence="16">Serpentine receptor class r-10</fullName>
    </recommendedName>
    <alternativeName>
        <fullName evidence="17">Odorant response abnormal protein 10</fullName>
    </alternativeName>
    <alternativeName>
        <fullName evidence="18">Olfactory receptor 10</fullName>
    </alternativeName>
</protein>
<reference evidence="20 21" key="1">
    <citation type="submission" date="2022-04" db="EMBL/GenBank/DDBJ databases">
        <title>Chromosome-level reference genomes for two strains of Caenorhabditis briggsae: an improved platform for comparative genomics.</title>
        <authorList>
            <person name="Stevens L."/>
            <person name="Andersen E."/>
        </authorList>
    </citation>
    <scope>NUCLEOTIDE SEQUENCE [LARGE SCALE GENOMIC DNA]</scope>
    <source>
        <strain evidence="20">VX34</strain>
        <tissue evidence="20">Whole-organism</tissue>
    </source>
</reference>
<keyword evidence="10" id="KW-0675">Receptor</keyword>
<dbReference type="InterPro" id="IPR019428">
    <property type="entry name" value="7TM_GPCR_serpentine_rcpt_Str"/>
</dbReference>
<dbReference type="GO" id="GO:0060170">
    <property type="term" value="C:ciliary membrane"/>
    <property type="evidence" value="ECO:0007669"/>
    <property type="project" value="UniProtKB-SubCell"/>
</dbReference>
<evidence type="ECO:0000313" key="20">
    <source>
        <dbReference type="EMBL" id="UMM32366.1"/>
    </source>
</evidence>
<keyword evidence="12" id="KW-0966">Cell projection</keyword>
<evidence type="ECO:0000256" key="6">
    <source>
        <dbReference type="ARBA" id="ARBA00022725"/>
    </source>
</evidence>
<dbReference type="Pfam" id="PF10326">
    <property type="entry name" value="7TM_GPCR_Str"/>
    <property type="match status" value="2"/>
</dbReference>
<keyword evidence="21" id="KW-1185">Reference proteome</keyword>
<keyword evidence="8" id="KW-0969">Cilium</keyword>
<keyword evidence="6" id="KW-0552">Olfaction</keyword>
<keyword evidence="4" id="KW-0716">Sensory transduction</keyword>
<feature type="transmembrane region" description="Helical" evidence="19">
    <location>
        <begin position="126"/>
        <end position="147"/>
    </location>
</feature>
<comment type="similarity">
    <text evidence="14">Belongs to the nematode receptor-like protein str family.</text>
</comment>
<keyword evidence="2" id="KW-1003">Cell membrane</keyword>
<evidence type="ECO:0000256" key="3">
    <source>
        <dbReference type="ARBA" id="ARBA00022500"/>
    </source>
</evidence>
<evidence type="ECO:0000256" key="2">
    <source>
        <dbReference type="ARBA" id="ARBA00022475"/>
    </source>
</evidence>
<dbReference type="EMBL" id="CP092624">
    <property type="protein sequence ID" value="UMM32366.1"/>
    <property type="molecule type" value="Genomic_DNA"/>
</dbReference>
<evidence type="ECO:0000256" key="16">
    <source>
        <dbReference type="ARBA" id="ARBA00067967"/>
    </source>
</evidence>
<name>A0AAE9EVC7_CAEBR</name>
<dbReference type="FunFam" id="1.20.1070.10:FF:000128">
    <property type="entry name" value="Seven TM Receptor"/>
    <property type="match status" value="1"/>
</dbReference>
<evidence type="ECO:0000256" key="12">
    <source>
        <dbReference type="ARBA" id="ARBA00023273"/>
    </source>
</evidence>
<evidence type="ECO:0000256" key="4">
    <source>
        <dbReference type="ARBA" id="ARBA00022606"/>
    </source>
</evidence>
<evidence type="ECO:0000256" key="5">
    <source>
        <dbReference type="ARBA" id="ARBA00022692"/>
    </source>
</evidence>
<keyword evidence="7 19" id="KW-1133">Transmembrane helix</keyword>
<dbReference type="Proteomes" id="UP000829354">
    <property type="component" value="Chromosome V"/>
</dbReference>
<evidence type="ECO:0000256" key="8">
    <source>
        <dbReference type="ARBA" id="ARBA00023069"/>
    </source>
</evidence>